<comment type="pathway">
    <text evidence="1">Amino-acid biosynthesis; L-isoleucine biosynthesis; L-isoleucine from 2-oxobutanoate: step 4/4.</text>
</comment>
<evidence type="ECO:0000256" key="1">
    <source>
        <dbReference type="ARBA" id="ARBA00004824"/>
    </source>
</evidence>
<evidence type="ECO:0000313" key="9">
    <source>
        <dbReference type="EMBL" id="BCS95991.1"/>
    </source>
</evidence>
<dbReference type="EMBL" id="AP024488">
    <property type="protein sequence ID" value="BCS95991.1"/>
    <property type="molecule type" value="Genomic_DNA"/>
</dbReference>
<evidence type="ECO:0000256" key="4">
    <source>
        <dbReference type="ARBA" id="ARBA00009320"/>
    </source>
</evidence>
<comment type="catalytic activity">
    <reaction evidence="6">
        <text>L-valine + 2-oxoglutarate = 3-methyl-2-oxobutanoate + L-glutamate</text>
        <dbReference type="Rhea" id="RHEA:24813"/>
        <dbReference type="ChEBI" id="CHEBI:11851"/>
        <dbReference type="ChEBI" id="CHEBI:16810"/>
        <dbReference type="ChEBI" id="CHEBI:29985"/>
        <dbReference type="ChEBI" id="CHEBI:57762"/>
        <dbReference type="EC" id="2.6.1.42"/>
    </reaction>
</comment>
<accession>A0ABN6F3D5</accession>
<sequence length="279" mass="31278">MDIYYINNEFVSAEESKITVNDMGLLRGYGVFDFMRTYGGKPFYLDGHVKRLVRSATLIGLAVPWSEQEIFDITMETLKRNDHKESNVRIVITGGVSPDSITPQGNSNLMVMVTPLHALPATWYSEGVKVITTHVERFMPDAKTTNYIPGILALENARKQDAIESIYVDRYGNLLEGTTTNFYAFIDGKLVTPATGMLPGITRKVILELADGVFDVEMRDIKKDEIRLMDEAFLSASNKEIVPVTEIDCVTIGDGNPGKQTQKLRELFNEFTTRYGKGE</sequence>
<dbReference type="InterPro" id="IPR043132">
    <property type="entry name" value="BCAT-like_C"/>
</dbReference>
<dbReference type="GO" id="GO:0008483">
    <property type="term" value="F:transaminase activity"/>
    <property type="evidence" value="ECO:0007669"/>
    <property type="project" value="UniProtKB-KW"/>
</dbReference>
<evidence type="ECO:0000256" key="7">
    <source>
        <dbReference type="ARBA" id="ARBA00048798"/>
    </source>
</evidence>
<gene>
    <name evidence="9" type="ORF">DSLASN_16230</name>
</gene>
<evidence type="ECO:0000256" key="2">
    <source>
        <dbReference type="ARBA" id="ARBA00004931"/>
    </source>
</evidence>
<comment type="similarity">
    <text evidence="4">Belongs to the class-IV pyridoxal-phosphate-dependent aminotransferase family.</text>
</comment>
<evidence type="ECO:0000313" key="10">
    <source>
        <dbReference type="Proteomes" id="UP001320148"/>
    </source>
</evidence>
<dbReference type="RefSeq" id="WP_236892352.1">
    <property type="nucleotide sequence ID" value="NZ_AP024488.1"/>
</dbReference>
<reference evidence="9 10" key="1">
    <citation type="submission" date="2021-02" db="EMBL/GenBank/DDBJ databases">
        <title>Complete genome of Desulfoluna sp. strain ASN36.</title>
        <authorList>
            <person name="Takahashi A."/>
            <person name="Kojima H."/>
            <person name="Fukui M."/>
        </authorList>
    </citation>
    <scope>NUCLEOTIDE SEQUENCE [LARGE SCALE GENOMIC DNA]</scope>
    <source>
        <strain evidence="9 10">ASN36</strain>
    </source>
</reference>
<dbReference type="Gene3D" id="3.20.10.10">
    <property type="entry name" value="D-amino Acid Aminotransferase, subunit A, domain 2"/>
    <property type="match status" value="1"/>
</dbReference>
<dbReference type="PANTHER" id="PTHR42743">
    <property type="entry name" value="AMINO-ACID AMINOTRANSFERASE"/>
    <property type="match status" value="1"/>
</dbReference>
<comment type="pathway">
    <text evidence="2">Amino-acid biosynthesis; L-valine biosynthesis; L-valine from pyruvate: step 4/4.</text>
</comment>
<dbReference type="PANTHER" id="PTHR42743:SF11">
    <property type="entry name" value="AMINODEOXYCHORISMATE LYASE"/>
    <property type="match status" value="1"/>
</dbReference>
<dbReference type="InterPro" id="IPR036038">
    <property type="entry name" value="Aminotransferase-like"/>
</dbReference>
<keyword evidence="9" id="KW-0032">Aminotransferase</keyword>
<dbReference type="SUPFAM" id="SSF56752">
    <property type="entry name" value="D-aminoacid aminotransferase-like PLP-dependent enzymes"/>
    <property type="match status" value="1"/>
</dbReference>
<dbReference type="Proteomes" id="UP001320148">
    <property type="component" value="Chromosome"/>
</dbReference>
<evidence type="ECO:0000256" key="6">
    <source>
        <dbReference type="ARBA" id="ARBA00048212"/>
    </source>
</evidence>
<comment type="catalytic activity">
    <reaction evidence="8">
        <text>L-leucine + 2-oxoglutarate = 4-methyl-2-oxopentanoate + L-glutamate</text>
        <dbReference type="Rhea" id="RHEA:18321"/>
        <dbReference type="ChEBI" id="CHEBI:16810"/>
        <dbReference type="ChEBI" id="CHEBI:17865"/>
        <dbReference type="ChEBI" id="CHEBI:29985"/>
        <dbReference type="ChEBI" id="CHEBI:57427"/>
        <dbReference type="EC" id="2.6.1.42"/>
    </reaction>
</comment>
<dbReference type="InterPro" id="IPR001544">
    <property type="entry name" value="Aminotrans_IV"/>
</dbReference>
<keyword evidence="10" id="KW-1185">Reference proteome</keyword>
<dbReference type="InterPro" id="IPR050571">
    <property type="entry name" value="Class-IV_PLP-Dep_Aminotrnsfr"/>
</dbReference>
<dbReference type="Gene3D" id="3.30.470.10">
    <property type="match status" value="1"/>
</dbReference>
<keyword evidence="9" id="KW-0808">Transferase</keyword>
<protein>
    <recommendedName>
        <fullName evidence="5">branched-chain-amino-acid transaminase</fullName>
        <ecNumber evidence="5">2.6.1.42</ecNumber>
    </recommendedName>
</protein>
<dbReference type="EC" id="2.6.1.42" evidence="5"/>
<dbReference type="InterPro" id="IPR043131">
    <property type="entry name" value="BCAT-like_N"/>
</dbReference>
<evidence type="ECO:0000256" key="8">
    <source>
        <dbReference type="ARBA" id="ARBA00049229"/>
    </source>
</evidence>
<evidence type="ECO:0000256" key="5">
    <source>
        <dbReference type="ARBA" id="ARBA00013053"/>
    </source>
</evidence>
<evidence type="ECO:0000256" key="3">
    <source>
        <dbReference type="ARBA" id="ARBA00005072"/>
    </source>
</evidence>
<name>A0ABN6F3D5_9BACT</name>
<comment type="catalytic activity">
    <reaction evidence="7">
        <text>L-isoleucine + 2-oxoglutarate = (S)-3-methyl-2-oxopentanoate + L-glutamate</text>
        <dbReference type="Rhea" id="RHEA:24801"/>
        <dbReference type="ChEBI" id="CHEBI:16810"/>
        <dbReference type="ChEBI" id="CHEBI:29985"/>
        <dbReference type="ChEBI" id="CHEBI:35146"/>
        <dbReference type="ChEBI" id="CHEBI:58045"/>
        <dbReference type="EC" id="2.6.1.42"/>
    </reaction>
</comment>
<dbReference type="Pfam" id="PF01063">
    <property type="entry name" value="Aminotran_4"/>
    <property type="match status" value="1"/>
</dbReference>
<proteinExistence type="inferred from homology"/>
<organism evidence="9 10">
    <name type="scientific">Desulfoluna limicola</name>
    <dbReference type="NCBI Taxonomy" id="2810562"/>
    <lineage>
        <taxon>Bacteria</taxon>
        <taxon>Pseudomonadati</taxon>
        <taxon>Thermodesulfobacteriota</taxon>
        <taxon>Desulfobacteria</taxon>
        <taxon>Desulfobacterales</taxon>
        <taxon>Desulfolunaceae</taxon>
        <taxon>Desulfoluna</taxon>
    </lineage>
</organism>
<comment type="pathway">
    <text evidence="3">Amino-acid biosynthesis; L-leucine biosynthesis; L-leucine from 3-methyl-2-oxobutanoate: step 4/4.</text>
</comment>